<proteinExistence type="predicted"/>
<dbReference type="PRINTS" id="PR00344">
    <property type="entry name" value="BCTRLSENSOR"/>
</dbReference>
<dbReference type="InterPro" id="IPR052162">
    <property type="entry name" value="Sensor_kinase/Photoreceptor"/>
</dbReference>
<dbReference type="PROSITE" id="PS50112">
    <property type="entry name" value="PAS"/>
    <property type="match status" value="3"/>
</dbReference>
<evidence type="ECO:0000259" key="9">
    <source>
        <dbReference type="PROSITE" id="PS50110"/>
    </source>
</evidence>
<dbReference type="InterPro" id="IPR011006">
    <property type="entry name" value="CheY-like_superfamily"/>
</dbReference>
<feature type="domain" description="PAC" evidence="11">
    <location>
        <begin position="215"/>
        <end position="267"/>
    </location>
</feature>
<gene>
    <name evidence="12" type="ORF">ACFQMK_14860</name>
</gene>
<dbReference type="CDD" id="cd00130">
    <property type="entry name" value="PAS"/>
    <property type="match status" value="3"/>
</dbReference>
<dbReference type="InterPro" id="IPR003594">
    <property type="entry name" value="HATPase_dom"/>
</dbReference>
<dbReference type="EMBL" id="JBHSZZ010000073">
    <property type="protein sequence ID" value="MFC7188133.1"/>
    <property type="molecule type" value="Genomic_DNA"/>
</dbReference>
<evidence type="ECO:0000256" key="3">
    <source>
        <dbReference type="ARBA" id="ARBA00022553"/>
    </source>
</evidence>
<dbReference type="AlphaFoldDB" id="A0ABD5YFP2"/>
<sequence>MPFSSHQEIQILHVDDDPSITDLTGTFLEREDDRFVVQTVTSADEGLENINDRPPDCVVSDYNMPGMDGIEFLQAVREEYPDLPFILFTGKGSETVASDAIAAGVTDYLQKGSGTEQYELLVNRIHNAVRARREAKRADRQEQLMRLTEFNGDTGGFELDTESNTVVLTAGTRRIIGRHNQHEMSLEEALKLFHPDDREDIQHTLDKVLETREELHDTWRLQPGDGEERLLDMTITPVVENGEKVTKLRGAGHDITEREEHERTARQQQKQLSLFFEESPLGAVQWDSEFQFERMNGRAEEILGYSEAELCGESWEGIVAGDDSGQVGDTVEKLLDADGGTHVINRNVRKDGEVITCEWHNRVVTAADGDVQTIFSKFQDVTDRERRKTELEEYETIIEALSDAVYVLDEEGQFTYVNDELVELVGYDRETILGNTPSLIKDEEAVERAEQELGRLLSSDGPEGVTFEVTIHPREGDPIVCEDHMGVLPYDGEEFNGSVGTLRDVTEQREREAELRQTTNQLQGVIDSVESAMWIRNTDHEYVYMNQYHRDLFDIADDTDIAGKRAVDLHSAEVAGKFQQNDQRVYETREQVEVEEVIQTDDGRQYFLTRIVPLFDNGSVYATCGIATNITEQKEYEEKLQRQNERLEEFASIVSHDLRNPLRVAEGRLELIRDECASDHIDGVAQALDRMDALIEDLLTLAREGSRVDEIEQIGLANVAKNSWQTVKTRQATLDADAPQVIEADRSRIQQLFENLYQNAIEHGGDDVTVSVGAIDDGFYVADTGPGIPESDREDVFEAGYSTNEDGTGFGLRIVEQIADAHGWEIIVTEGKGGGARFEITGVEKGA</sequence>
<keyword evidence="4" id="KW-0808">Transferase</keyword>
<feature type="domain" description="PAS" evidence="10">
    <location>
        <begin position="390"/>
        <end position="460"/>
    </location>
</feature>
<feature type="coiled-coil region" evidence="7">
    <location>
        <begin position="626"/>
        <end position="653"/>
    </location>
</feature>
<evidence type="ECO:0000259" key="8">
    <source>
        <dbReference type="PROSITE" id="PS50109"/>
    </source>
</evidence>
<dbReference type="InterPro" id="IPR036890">
    <property type="entry name" value="HATPase_C_sf"/>
</dbReference>
<organism evidence="12 13">
    <name type="scientific">Halorubrum yunnanense</name>
    <dbReference type="NCBI Taxonomy" id="1526162"/>
    <lineage>
        <taxon>Archaea</taxon>
        <taxon>Methanobacteriati</taxon>
        <taxon>Methanobacteriota</taxon>
        <taxon>Stenosarchaea group</taxon>
        <taxon>Halobacteria</taxon>
        <taxon>Halobacteriales</taxon>
        <taxon>Haloferacaceae</taxon>
        <taxon>Halorubrum</taxon>
    </lineage>
</organism>
<dbReference type="Gene3D" id="3.30.565.10">
    <property type="entry name" value="Histidine kinase-like ATPase, C-terminal domain"/>
    <property type="match status" value="1"/>
</dbReference>
<dbReference type="Gene3D" id="3.30.450.20">
    <property type="entry name" value="PAS domain"/>
    <property type="match status" value="4"/>
</dbReference>
<dbReference type="Gene3D" id="3.40.50.2300">
    <property type="match status" value="1"/>
</dbReference>
<keyword evidence="3 6" id="KW-0597">Phosphoprotein</keyword>
<dbReference type="InterPro" id="IPR001610">
    <property type="entry name" value="PAC"/>
</dbReference>
<dbReference type="Pfam" id="PF00072">
    <property type="entry name" value="Response_reg"/>
    <property type="match status" value="1"/>
</dbReference>
<dbReference type="InterPro" id="IPR013655">
    <property type="entry name" value="PAS_fold_3"/>
</dbReference>
<evidence type="ECO:0000256" key="7">
    <source>
        <dbReference type="SAM" id="Coils"/>
    </source>
</evidence>
<dbReference type="PROSITE" id="PS50109">
    <property type="entry name" value="HIS_KIN"/>
    <property type="match status" value="1"/>
</dbReference>
<dbReference type="NCBIfam" id="TIGR00229">
    <property type="entry name" value="sensory_box"/>
    <property type="match status" value="4"/>
</dbReference>
<keyword evidence="13" id="KW-1185">Reference proteome</keyword>
<evidence type="ECO:0000313" key="13">
    <source>
        <dbReference type="Proteomes" id="UP001596390"/>
    </source>
</evidence>
<dbReference type="InterPro" id="IPR003661">
    <property type="entry name" value="HisK_dim/P_dom"/>
</dbReference>
<evidence type="ECO:0000256" key="1">
    <source>
        <dbReference type="ARBA" id="ARBA00000085"/>
    </source>
</evidence>
<dbReference type="RefSeq" id="WP_267665579.1">
    <property type="nucleotide sequence ID" value="NZ_JAODIX010000073.1"/>
</dbReference>
<dbReference type="GO" id="GO:0004673">
    <property type="term" value="F:protein histidine kinase activity"/>
    <property type="evidence" value="ECO:0007669"/>
    <property type="project" value="UniProtKB-EC"/>
</dbReference>
<dbReference type="InterPro" id="IPR035965">
    <property type="entry name" value="PAS-like_dom_sf"/>
</dbReference>
<feature type="domain" description="PAC" evidence="11">
    <location>
        <begin position="465"/>
        <end position="517"/>
    </location>
</feature>
<dbReference type="SUPFAM" id="SSF47384">
    <property type="entry name" value="Homodimeric domain of signal transducing histidine kinase"/>
    <property type="match status" value="1"/>
</dbReference>
<dbReference type="InterPro" id="IPR000014">
    <property type="entry name" value="PAS"/>
</dbReference>
<keyword evidence="7" id="KW-0175">Coiled coil</keyword>
<dbReference type="SMART" id="SM00387">
    <property type="entry name" value="HATPase_c"/>
    <property type="match status" value="1"/>
</dbReference>
<feature type="domain" description="PAC" evidence="11">
    <location>
        <begin position="341"/>
        <end position="393"/>
    </location>
</feature>
<dbReference type="InterPro" id="IPR036097">
    <property type="entry name" value="HisK_dim/P_sf"/>
</dbReference>
<dbReference type="InterPro" id="IPR001789">
    <property type="entry name" value="Sig_transdc_resp-reg_receiver"/>
</dbReference>
<keyword evidence="5" id="KW-0418">Kinase</keyword>
<dbReference type="SUPFAM" id="SSF55785">
    <property type="entry name" value="PYP-like sensor domain (PAS domain)"/>
    <property type="match status" value="4"/>
</dbReference>
<dbReference type="SMART" id="SM00448">
    <property type="entry name" value="REC"/>
    <property type="match status" value="1"/>
</dbReference>
<evidence type="ECO:0000313" key="12">
    <source>
        <dbReference type="EMBL" id="MFC7188133.1"/>
    </source>
</evidence>
<feature type="modified residue" description="4-aspartylphosphate" evidence="6">
    <location>
        <position position="61"/>
    </location>
</feature>
<evidence type="ECO:0000256" key="6">
    <source>
        <dbReference type="PROSITE-ProRule" id="PRU00169"/>
    </source>
</evidence>
<dbReference type="InterPro" id="IPR000700">
    <property type="entry name" value="PAS-assoc_C"/>
</dbReference>
<feature type="domain" description="PAS" evidence="10">
    <location>
        <begin position="140"/>
        <end position="212"/>
    </location>
</feature>
<dbReference type="PROSITE" id="PS50110">
    <property type="entry name" value="RESPONSE_REGULATORY"/>
    <property type="match status" value="1"/>
</dbReference>
<evidence type="ECO:0000259" key="11">
    <source>
        <dbReference type="PROSITE" id="PS50113"/>
    </source>
</evidence>
<dbReference type="InterPro" id="IPR005467">
    <property type="entry name" value="His_kinase_dom"/>
</dbReference>
<reference evidence="12 13" key="1">
    <citation type="journal article" date="2019" name="Int. J. Syst. Evol. Microbiol.">
        <title>The Global Catalogue of Microorganisms (GCM) 10K type strain sequencing project: providing services to taxonomists for standard genome sequencing and annotation.</title>
        <authorList>
            <consortium name="The Broad Institute Genomics Platform"/>
            <consortium name="The Broad Institute Genome Sequencing Center for Infectious Disease"/>
            <person name="Wu L."/>
            <person name="Ma J."/>
        </authorList>
    </citation>
    <scope>NUCLEOTIDE SEQUENCE [LARGE SCALE GENOMIC DNA]</scope>
    <source>
        <strain evidence="12 13">Q85</strain>
    </source>
</reference>
<dbReference type="PANTHER" id="PTHR43304">
    <property type="entry name" value="PHYTOCHROME-LIKE PROTEIN CPH1"/>
    <property type="match status" value="1"/>
</dbReference>
<feature type="domain" description="Response regulatory" evidence="9">
    <location>
        <begin position="10"/>
        <end position="126"/>
    </location>
</feature>
<feature type="domain" description="PAC" evidence="11">
    <location>
        <begin position="592"/>
        <end position="642"/>
    </location>
</feature>
<dbReference type="Pfam" id="PF00989">
    <property type="entry name" value="PAS"/>
    <property type="match status" value="1"/>
</dbReference>
<comment type="catalytic activity">
    <reaction evidence="1">
        <text>ATP + protein L-histidine = ADP + protein N-phospho-L-histidine.</text>
        <dbReference type="EC" id="2.7.13.3"/>
    </reaction>
</comment>
<evidence type="ECO:0000256" key="2">
    <source>
        <dbReference type="ARBA" id="ARBA00012438"/>
    </source>
</evidence>
<dbReference type="SUPFAM" id="SSF52172">
    <property type="entry name" value="CheY-like"/>
    <property type="match status" value="1"/>
</dbReference>
<feature type="domain" description="Histidine kinase" evidence="8">
    <location>
        <begin position="653"/>
        <end position="841"/>
    </location>
</feature>
<dbReference type="PROSITE" id="PS50113">
    <property type="entry name" value="PAC"/>
    <property type="match status" value="4"/>
</dbReference>
<dbReference type="Proteomes" id="UP001596390">
    <property type="component" value="Unassembled WGS sequence"/>
</dbReference>
<dbReference type="PANTHER" id="PTHR43304:SF1">
    <property type="entry name" value="PAC DOMAIN-CONTAINING PROTEIN"/>
    <property type="match status" value="1"/>
</dbReference>
<dbReference type="InterPro" id="IPR013656">
    <property type="entry name" value="PAS_4"/>
</dbReference>
<dbReference type="Gene3D" id="1.10.287.130">
    <property type="match status" value="1"/>
</dbReference>
<dbReference type="SMART" id="SM00086">
    <property type="entry name" value="PAC"/>
    <property type="match status" value="4"/>
</dbReference>
<dbReference type="InterPro" id="IPR004358">
    <property type="entry name" value="Sig_transdc_His_kin-like_C"/>
</dbReference>
<name>A0ABD5YFP2_9EURY</name>
<dbReference type="EC" id="2.7.13.3" evidence="2"/>
<dbReference type="Pfam" id="PF08448">
    <property type="entry name" value="PAS_4"/>
    <property type="match status" value="2"/>
</dbReference>
<evidence type="ECO:0000256" key="4">
    <source>
        <dbReference type="ARBA" id="ARBA00022679"/>
    </source>
</evidence>
<dbReference type="SMART" id="SM00388">
    <property type="entry name" value="HisKA"/>
    <property type="match status" value="1"/>
</dbReference>
<protein>
    <recommendedName>
        <fullName evidence="2">histidine kinase</fullName>
        <ecNumber evidence="2">2.7.13.3</ecNumber>
    </recommendedName>
</protein>
<dbReference type="SUPFAM" id="SSF55874">
    <property type="entry name" value="ATPase domain of HSP90 chaperone/DNA topoisomerase II/histidine kinase"/>
    <property type="match status" value="1"/>
</dbReference>
<accession>A0ABD5YFP2</accession>
<dbReference type="Pfam" id="PF00512">
    <property type="entry name" value="HisKA"/>
    <property type="match status" value="1"/>
</dbReference>
<comment type="caution">
    <text evidence="12">The sequence shown here is derived from an EMBL/GenBank/DDBJ whole genome shotgun (WGS) entry which is preliminary data.</text>
</comment>
<evidence type="ECO:0000256" key="5">
    <source>
        <dbReference type="ARBA" id="ARBA00022777"/>
    </source>
</evidence>
<evidence type="ECO:0000259" key="10">
    <source>
        <dbReference type="PROSITE" id="PS50112"/>
    </source>
</evidence>
<dbReference type="Pfam" id="PF02518">
    <property type="entry name" value="HATPase_c"/>
    <property type="match status" value="1"/>
</dbReference>
<dbReference type="InterPro" id="IPR013767">
    <property type="entry name" value="PAS_fold"/>
</dbReference>
<dbReference type="CDD" id="cd00156">
    <property type="entry name" value="REC"/>
    <property type="match status" value="1"/>
</dbReference>
<dbReference type="CDD" id="cd00082">
    <property type="entry name" value="HisKA"/>
    <property type="match status" value="1"/>
</dbReference>
<dbReference type="Pfam" id="PF08447">
    <property type="entry name" value="PAS_3"/>
    <property type="match status" value="1"/>
</dbReference>
<dbReference type="SMART" id="SM00091">
    <property type="entry name" value="PAS"/>
    <property type="match status" value="4"/>
</dbReference>
<feature type="domain" description="PAS" evidence="10">
    <location>
        <begin position="268"/>
        <end position="338"/>
    </location>
</feature>